<comment type="caution">
    <text evidence="2">The sequence shown here is derived from an EMBL/GenBank/DDBJ whole genome shotgun (WGS) entry which is preliminary data.</text>
</comment>
<reference evidence="2 3" key="1">
    <citation type="submission" date="2014-10" db="EMBL/GenBank/DDBJ databases">
        <title>Genome sequence of Erwinia typographi M043b.</title>
        <authorList>
            <person name="Chan K.-G."/>
            <person name="Tan W.-S."/>
        </authorList>
    </citation>
    <scope>NUCLEOTIDE SEQUENCE [LARGE SCALE GENOMIC DNA]</scope>
    <source>
        <strain evidence="2 3">M043b</strain>
    </source>
</reference>
<dbReference type="InterPro" id="IPR043129">
    <property type="entry name" value="ATPase_NBD"/>
</dbReference>
<dbReference type="OrthoDB" id="9810372at2"/>
<keyword evidence="3" id="KW-1185">Reference proteome</keyword>
<dbReference type="eggNOG" id="COG1940">
    <property type="taxonomic scope" value="Bacteria"/>
</dbReference>
<proteinExistence type="inferred from homology"/>
<evidence type="ECO:0000313" key="3">
    <source>
        <dbReference type="Proteomes" id="UP000030351"/>
    </source>
</evidence>
<dbReference type="SUPFAM" id="SSF53067">
    <property type="entry name" value="Actin-like ATPase domain"/>
    <property type="match status" value="1"/>
</dbReference>
<dbReference type="Gene3D" id="3.30.420.40">
    <property type="match status" value="2"/>
</dbReference>
<gene>
    <name evidence="2" type="ORF">NG99_05100</name>
</gene>
<dbReference type="InterPro" id="IPR000600">
    <property type="entry name" value="ROK"/>
</dbReference>
<dbReference type="PANTHER" id="PTHR18964:SF149">
    <property type="entry name" value="BIFUNCTIONAL UDP-N-ACETYLGLUCOSAMINE 2-EPIMERASE_N-ACETYLMANNOSAMINE KINASE"/>
    <property type="match status" value="1"/>
</dbReference>
<dbReference type="PANTHER" id="PTHR18964">
    <property type="entry name" value="ROK (REPRESSOR, ORF, KINASE) FAMILY"/>
    <property type="match status" value="1"/>
</dbReference>
<keyword evidence="2" id="KW-0418">Kinase</keyword>
<dbReference type="AlphaFoldDB" id="A0A0A3ZBP5"/>
<accession>A0A0A3ZBP5</accession>
<sequence>MTTQTFPLRAGIDMGGTGTRIMLLNGEREVASETVPSAWFATLPQALRAKALVDKICHMLPPGYSLASLGIGASGPVNNQTEIIENNDTLACFSGYPLVAQLREMLAVPVAIDNDAVVAALGEYHLGAGRGSQRMMMVTLGTGIGVALLDRGEPLRSFDGKHPEAGHIPISSDPVTCYCGLQGCWETLASRSGLQQALEKEIPNLAWDDSTLAVLSEIKAASPKVADILYQYGYTVGRGLNTLLALYGPDITLLSGSAAALLPLYQSGLDAALTRADGYAVNHHIIQSSLGDAAGASGAAILPTLRETRLHQS</sequence>
<dbReference type="RefSeq" id="WP_034889062.1">
    <property type="nucleotide sequence ID" value="NZ_JRUQ01000019.1"/>
</dbReference>
<evidence type="ECO:0000313" key="2">
    <source>
        <dbReference type="EMBL" id="KGT95021.1"/>
    </source>
</evidence>
<keyword evidence="2" id="KW-0808">Transferase</keyword>
<dbReference type="Proteomes" id="UP000030351">
    <property type="component" value="Unassembled WGS sequence"/>
</dbReference>
<dbReference type="STRING" id="371042.NG99_05100"/>
<name>A0A0A3ZBP5_9GAMM</name>
<comment type="similarity">
    <text evidence="1">Belongs to the ROK (NagC/XylR) family.</text>
</comment>
<dbReference type="Pfam" id="PF00480">
    <property type="entry name" value="ROK"/>
    <property type="match status" value="1"/>
</dbReference>
<dbReference type="EMBL" id="JRUQ01000019">
    <property type="protein sequence ID" value="KGT95021.1"/>
    <property type="molecule type" value="Genomic_DNA"/>
</dbReference>
<evidence type="ECO:0000256" key="1">
    <source>
        <dbReference type="ARBA" id="ARBA00006479"/>
    </source>
</evidence>
<organism evidence="2 3">
    <name type="scientific">Erwinia typographi</name>
    <dbReference type="NCBI Taxonomy" id="371042"/>
    <lineage>
        <taxon>Bacteria</taxon>
        <taxon>Pseudomonadati</taxon>
        <taxon>Pseudomonadota</taxon>
        <taxon>Gammaproteobacteria</taxon>
        <taxon>Enterobacterales</taxon>
        <taxon>Erwiniaceae</taxon>
        <taxon>Erwinia</taxon>
    </lineage>
</organism>
<protein>
    <submittedName>
        <fullName evidence="2">Glucokinase</fullName>
    </submittedName>
</protein>
<dbReference type="GO" id="GO:0016301">
    <property type="term" value="F:kinase activity"/>
    <property type="evidence" value="ECO:0007669"/>
    <property type="project" value="UniProtKB-KW"/>
</dbReference>